<keyword evidence="3" id="KW-1185">Reference proteome</keyword>
<dbReference type="EMBL" id="MPZV01000004">
    <property type="protein sequence ID" value="OOY23071.1"/>
    <property type="molecule type" value="Genomic_DNA"/>
</dbReference>
<sequence>MTFFGGKVMNVLGVFGHSFRQVFGNWRQTLRISALLLLIMIIGQQWLIESVMQAGASQQPSFEKSLFIVVFNTFILPIPMIIAAVNWHRFILLGERVGWLPRIHLRRDVSYFWRGIVITLCAMAIMVLGAAIVFLFALAAQEIIPNQTAEAVLLAVVGLAFFIALYAFMLRLGVSLPGAAIGGATIRDSWRATRGQWRGFALLTLLAFLVVLPFVAVSILSIQAPHDLADDTVVVALKLLFAVPTVMLLLSILTTLYGHFVEQRALV</sequence>
<keyword evidence="1" id="KW-0472">Membrane</keyword>
<evidence type="ECO:0000313" key="2">
    <source>
        <dbReference type="EMBL" id="OOY23071.1"/>
    </source>
</evidence>
<keyword evidence="1" id="KW-0812">Transmembrane</keyword>
<feature type="transmembrane region" description="Helical" evidence="1">
    <location>
        <begin position="67"/>
        <end position="90"/>
    </location>
</feature>
<comment type="caution">
    <text evidence="2">The sequence shown here is derived from an EMBL/GenBank/DDBJ whole genome shotgun (WGS) entry which is preliminary data.</text>
</comment>
<reference evidence="2 3" key="1">
    <citation type="submission" date="2016-11" db="EMBL/GenBank/DDBJ databases">
        <title>A multilocus sequence analysis scheme for characterization of bacteria in the genus Thioclava.</title>
        <authorList>
            <person name="Liu Y."/>
            <person name="Shao Z."/>
        </authorList>
    </citation>
    <scope>NUCLEOTIDE SEQUENCE [LARGE SCALE GENOMIC DNA]</scope>
    <source>
        <strain evidence="2 3">TAW-CT134</strain>
    </source>
</reference>
<evidence type="ECO:0000256" key="1">
    <source>
        <dbReference type="SAM" id="Phobius"/>
    </source>
</evidence>
<feature type="transmembrane region" description="Helical" evidence="1">
    <location>
        <begin position="234"/>
        <end position="257"/>
    </location>
</feature>
<organism evidence="2 3">
    <name type="scientific">Thioclava sediminum</name>
    <dbReference type="NCBI Taxonomy" id="1915319"/>
    <lineage>
        <taxon>Bacteria</taxon>
        <taxon>Pseudomonadati</taxon>
        <taxon>Pseudomonadota</taxon>
        <taxon>Alphaproteobacteria</taxon>
        <taxon>Rhodobacterales</taxon>
        <taxon>Paracoccaceae</taxon>
        <taxon>Thioclava</taxon>
    </lineage>
</organism>
<keyword evidence="1" id="KW-1133">Transmembrane helix</keyword>
<feature type="transmembrane region" description="Helical" evidence="1">
    <location>
        <begin position="200"/>
        <end position="222"/>
    </location>
</feature>
<name>A0ABX3MUL7_9RHOB</name>
<feature type="transmembrane region" description="Helical" evidence="1">
    <location>
        <begin position="29"/>
        <end position="47"/>
    </location>
</feature>
<feature type="transmembrane region" description="Helical" evidence="1">
    <location>
        <begin position="151"/>
        <end position="169"/>
    </location>
</feature>
<evidence type="ECO:0008006" key="4">
    <source>
        <dbReference type="Google" id="ProtNLM"/>
    </source>
</evidence>
<proteinExistence type="predicted"/>
<feature type="transmembrane region" description="Helical" evidence="1">
    <location>
        <begin position="111"/>
        <end position="139"/>
    </location>
</feature>
<dbReference type="Proteomes" id="UP000190787">
    <property type="component" value="Unassembled WGS sequence"/>
</dbReference>
<accession>A0ABX3MUL7</accession>
<evidence type="ECO:0000313" key="3">
    <source>
        <dbReference type="Proteomes" id="UP000190787"/>
    </source>
</evidence>
<protein>
    <recommendedName>
        <fullName evidence="4">Glycerophosphoryl diester phosphodiesterase membrane domain-containing protein</fullName>
    </recommendedName>
</protein>
<gene>
    <name evidence="2" type="ORF">BMI91_16615</name>
</gene>